<dbReference type="PROSITE" id="PS50043">
    <property type="entry name" value="HTH_LUXR_2"/>
    <property type="match status" value="1"/>
</dbReference>
<dbReference type="SUPFAM" id="SSF46894">
    <property type="entry name" value="C-terminal effector domain of the bipartite response regulators"/>
    <property type="match status" value="1"/>
</dbReference>
<evidence type="ECO:0008006" key="6">
    <source>
        <dbReference type="Google" id="ProtNLM"/>
    </source>
</evidence>
<evidence type="ECO:0000259" key="3">
    <source>
        <dbReference type="PROSITE" id="PS50043"/>
    </source>
</evidence>
<dbReference type="EMBL" id="BARV01016424">
    <property type="protein sequence ID" value="GAI26891.1"/>
    <property type="molecule type" value="Genomic_DNA"/>
</dbReference>
<dbReference type="GO" id="GO:0016491">
    <property type="term" value="F:oxidoreductase activity"/>
    <property type="evidence" value="ECO:0007669"/>
    <property type="project" value="InterPro"/>
</dbReference>
<dbReference type="PRINTS" id="PR00038">
    <property type="entry name" value="HTHLUXR"/>
</dbReference>
<evidence type="ECO:0000256" key="1">
    <source>
        <dbReference type="ARBA" id="ARBA00022553"/>
    </source>
</evidence>
<gene>
    <name evidence="5" type="ORF">S06H3_28186</name>
</gene>
<evidence type="ECO:0000259" key="4">
    <source>
        <dbReference type="PROSITE" id="PS50110"/>
    </source>
</evidence>
<dbReference type="InterPro" id="IPR001789">
    <property type="entry name" value="Sig_transdc_resp-reg_receiver"/>
</dbReference>
<organism evidence="5">
    <name type="scientific">marine sediment metagenome</name>
    <dbReference type="NCBI Taxonomy" id="412755"/>
    <lineage>
        <taxon>unclassified sequences</taxon>
        <taxon>metagenomes</taxon>
        <taxon>ecological metagenomes</taxon>
    </lineage>
</organism>
<keyword evidence="2" id="KW-0238">DNA-binding</keyword>
<dbReference type="PROSITE" id="PS00622">
    <property type="entry name" value="HTH_LUXR_1"/>
    <property type="match status" value="1"/>
</dbReference>
<dbReference type="SUPFAM" id="SSF51905">
    <property type="entry name" value="FAD/NAD(P)-binding domain"/>
    <property type="match status" value="1"/>
</dbReference>
<feature type="domain" description="Response regulatory" evidence="4">
    <location>
        <begin position="29"/>
        <end position="156"/>
    </location>
</feature>
<dbReference type="SUPFAM" id="SSF52172">
    <property type="entry name" value="CheY-like"/>
    <property type="match status" value="1"/>
</dbReference>
<evidence type="ECO:0000313" key="5">
    <source>
        <dbReference type="EMBL" id="GAI26891.1"/>
    </source>
</evidence>
<reference evidence="5" key="1">
    <citation type="journal article" date="2014" name="Front. Microbiol.">
        <title>High frequency of phylogenetically diverse reductive dehalogenase-homologous genes in deep subseafloor sedimentary metagenomes.</title>
        <authorList>
            <person name="Kawai M."/>
            <person name="Futagami T."/>
            <person name="Toyoda A."/>
            <person name="Takaki Y."/>
            <person name="Nishi S."/>
            <person name="Hori S."/>
            <person name="Arai W."/>
            <person name="Tsubouchi T."/>
            <person name="Morono Y."/>
            <person name="Uchiyama I."/>
            <person name="Ito T."/>
            <person name="Fujiyama A."/>
            <person name="Inagaki F."/>
            <person name="Takami H."/>
        </authorList>
    </citation>
    <scope>NUCLEOTIDE SEQUENCE</scope>
    <source>
        <strain evidence="5">Expedition CK06-06</strain>
    </source>
</reference>
<dbReference type="PROSITE" id="PS50110">
    <property type="entry name" value="RESPONSE_REGULATORY"/>
    <property type="match status" value="1"/>
</dbReference>
<dbReference type="AlphaFoldDB" id="X1N9L5"/>
<dbReference type="CDD" id="cd06170">
    <property type="entry name" value="LuxR_C_like"/>
    <property type="match status" value="1"/>
</dbReference>
<name>X1N9L5_9ZZZZ</name>
<proteinExistence type="predicted"/>
<dbReference type="PANTHER" id="PTHR43214">
    <property type="entry name" value="TWO-COMPONENT RESPONSE REGULATOR"/>
    <property type="match status" value="1"/>
</dbReference>
<feature type="non-terminal residue" evidence="5">
    <location>
        <position position="240"/>
    </location>
</feature>
<dbReference type="Gene3D" id="3.40.50.2300">
    <property type="match status" value="1"/>
</dbReference>
<dbReference type="GO" id="GO:0003677">
    <property type="term" value="F:DNA binding"/>
    <property type="evidence" value="ECO:0007669"/>
    <property type="project" value="UniProtKB-KW"/>
</dbReference>
<dbReference type="SMART" id="SM00421">
    <property type="entry name" value="HTH_LUXR"/>
    <property type="match status" value="1"/>
</dbReference>
<accession>X1N9L5</accession>
<protein>
    <recommendedName>
        <fullName evidence="6">HTH luxR-type domain-containing protein</fullName>
    </recommendedName>
</protein>
<dbReference type="GO" id="GO:0000160">
    <property type="term" value="P:phosphorelay signal transduction system"/>
    <property type="evidence" value="ECO:0007669"/>
    <property type="project" value="InterPro"/>
</dbReference>
<dbReference type="Pfam" id="PF00196">
    <property type="entry name" value="GerE"/>
    <property type="match status" value="1"/>
</dbReference>
<dbReference type="InterPro" id="IPR011006">
    <property type="entry name" value="CheY-like_superfamily"/>
</dbReference>
<dbReference type="Pfam" id="PF00072">
    <property type="entry name" value="Response_reg"/>
    <property type="match status" value="1"/>
</dbReference>
<dbReference type="PANTHER" id="PTHR43214:SF43">
    <property type="entry name" value="TWO-COMPONENT RESPONSE REGULATOR"/>
    <property type="match status" value="1"/>
</dbReference>
<dbReference type="InterPro" id="IPR036188">
    <property type="entry name" value="FAD/NAD-bd_sf"/>
</dbReference>
<dbReference type="CDD" id="cd17535">
    <property type="entry name" value="REC_NarL-like"/>
    <property type="match status" value="1"/>
</dbReference>
<sequence>MKDVDYLNNMLDKVNKARDIVIIGGGFIGVEFAEQCKRNRDNNVTIIEMLPHCLQIALDEEFCLEVVGEASDGEEAVRLTKELKPDVVIMDVAMPKLNGIEATRQIKELHLRTIVLALTIYDYEEYIFPILEAGAAGYLLKDMSGRELVNAIHTVLKGDSVFHPVVARKLLENFRGVSTTGSRREASDVLTEREIEVLKMVAGGMSNKDIAKKLFLSIHTIESHLTSIFNKLDVCSRIEA</sequence>
<keyword evidence="1" id="KW-0597">Phosphoprotein</keyword>
<dbReference type="InterPro" id="IPR058245">
    <property type="entry name" value="NreC/VraR/RcsB-like_REC"/>
</dbReference>
<dbReference type="SMART" id="SM00448">
    <property type="entry name" value="REC"/>
    <property type="match status" value="1"/>
</dbReference>
<comment type="caution">
    <text evidence="5">The sequence shown here is derived from an EMBL/GenBank/DDBJ whole genome shotgun (WGS) entry which is preliminary data.</text>
</comment>
<dbReference type="InterPro" id="IPR016032">
    <property type="entry name" value="Sig_transdc_resp-reg_C-effctor"/>
</dbReference>
<feature type="domain" description="HTH luxR-type" evidence="3">
    <location>
        <begin position="183"/>
        <end position="240"/>
    </location>
</feature>
<dbReference type="GO" id="GO:0006355">
    <property type="term" value="P:regulation of DNA-templated transcription"/>
    <property type="evidence" value="ECO:0007669"/>
    <property type="project" value="InterPro"/>
</dbReference>
<evidence type="ECO:0000256" key="2">
    <source>
        <dbReference type="ARBA" id="ARBA00023125"/>
    </source>
</evidence>
<dbReference type="InterPro" id="IPR039420">
    <property type="entry name" value="WalR-like"/>
</dbReference>
<dbReference type="InterPro" id="IPR000792">
    <property type="entry name" value="Tscrpt_reg_LuxR_C"/>
</dbReference>